<name>A0ABR3XR53_9PEZI</name>
<dbReference type="PANTHER" id="PTHR10622">
    <property type="entry name" value="HET DOMAIN-CONTAINING PROTEIN"/>
    <property type="match status" value="1"/>
</dbReference>
<feature type="region of interest" description="Disordered" evidence="1">
    <location>
        <begin position="477"/>
        <end position="498"/>
    </location>
</feature>
<accession>A0ABR3XR53</accession>
<dbReference type="InterPro" id="IPR058525">
    <property type="entry name" value="DUF8212"/>
</dbReference>
<evidence type="ECO:0000313" key="5">
    <source>
        <dbReference type="Proteomes" id="UP001583177"/>
    </source>
</evidence>
<sequence>MRLINLDTLELESFIGYGKIPSYAILSHTWGSDEVTYADMTTRSRDELEGKAGYQKIVKFGQFVRGRDAPKPVQRGPRCADDRRVAWRNAAMLPSFYKITHLWVDTCCIDKSSSSELSEAINSMFVWYQEAVYCVAILEDYEHPVGESSSQFCRPSEDAFVRCRWFKRGWTLQELLAPGRLFFVDKNWLSLGTRIEVLDPVSAASGIDEMYLRDGGWQKANIAKRLSWAAKRETTRPEDLAYCLLGVFGVHMPLLYGEGGHSAFVRLQEEIIKEFDDHSIFAWGRRNHAKAGPWNESPSVVLGAFASHPSQFQGLDTMQTYSGEEEEPHTVTNKGIRIRLPIVKVEGDTTIAILRCHTSDPLGGFMGIYIEPCPLKPGVYCRSSSTPALACVSDNVAQSAETKLIFLLKKTTPAHESIETMEGISKVSLAPPAQQNNGCDYTIVSATPEELWDTRYGTLRLQRGGRLSATALISMDRLNGRGGRQQKPGPKSGGPSGAVSGGKEYFVLLLRVDPSSRWGFPDVGLVAWRRAGKAKTRDLERCHLTNQDSVRPHTAQLRLKGRVMRTVTARIGIELVGGTRTYVVSLTRE</sequence>
<dbReference type="Proteomes" id="UP001583177">
    <property type="component" value="Unassembled WGS sequence"/>
</dbReference>
<evidence type="ECO:0000256" key="1">
    <source>
        <dbReference type="SAM" id="MobiDB-lite"/>
    </source>
</evidence>
<keyword evidence="5" id="KW-1185">Reference proteome</keyword>
<dbReference type="InterPro" id="IPR010730">
    <property type="entry name" value="HET"/>
</dbReference>
<feature type="domain" description="DUF8212" evidence="3">
    <location>
        <begin position="263"/>
        <end position="288"/>
    </location>
</feature>
<feature type="domain" description="Heterokaryon incompatibility" evidence="2">
    <location>
        <begin position="23"/>
        <end position="146"/>
    </location>
</feature>
<evidence type="ECO:0008006" key="6">
    <source>
        <dbReference type="Google" id="ProtNLM"/>
    </source>
</evidence>
<dbReference type="EMBL" id="JAWRVE010000012">
    <property type="protein sequence ID" value="KAL1878190.1"/>
    <property type="molecule type" value="Genomic_DNA"/>
</dbReference>
<gene>
    <name evidence="4" type="ORF">Daus18300_002107</name>
</gene>
<dbReference type="Pfam" id="PF26640">
    <property type="entry name" value="DUF8212"/>
    <property type="match status" value="1"/>
</dbReference>
<dbReference type="Pfam" id="PF06985">
    <property type="entry name" value="HET"/>
    <property type="match status" value="1"/>
</dbReference>
<evidence type="ECO:0000259" key="3">
    <source>
        <dbReference type="Pfam" id="PF26640"/>
    </source>
</evidence>
<protein>
    <recommendedName>
        <fullName evidence="6">HET domain-containing protein</fullName>
    </recommendedName>
</protein>
<dbReference type="PANTHER" id="PTHR10622:SF10">
    <property type="entry name" value="HET DOMAIN-CONTAINING PROTEIN"/>
    <property type="match status" value="1"/>
</dbReference>
<proteinExistence type="predicted"/>
<evidence type="ECO:0000259" key="2">
    <source>
        <dbReference type="Pfam" id="PF06985"/>
    </source>
</evidence>
<reference evidence="4 5" key="1">
    <citation type="journal article" date="2024" name="IMA Fungus">
        <title>IMA Genome - F19 : A genome assembly and annotation guide to empower mycologists, including annotated draft genome sequences of Ceratocystis pirilliformis, Diaporthe australafricana, Fusarium ophioides, Paecilomyces lecythidis, and Sporothrix stenoceras.</title>
        <authorList>
            <person name="Aylward J."/>
            <person name="Wilson A.M."/>
            <person name="Visagie C.M."/>
            <person name="Spraker J."/>
            <person name="Barnes I."/>
            <person name="Buitendag C."/>
            <person name="Ceriani C."/>
            <person name="Del Mar Angel L."/>
            <person name="du Plessis D."/>
            <person name="Fuchs T."/>
            <person name="Gasser K."/>
            <person name="Kramer D."/>
            <person name="Li W."/>
            <person name="Munsamy K."/>
            <person name="Piso A."/>
            <person name="Price J.L."/>
            <person name="Sonnekus B."/>
            <person name="Thomas C."/>
            <person name="van der Nest A."/>
            <person name="van Dijk A."/>
            <person name="van Heerden A."/>
            <person name="van Vuuren N."/>
            <person name="Yilmaz N."/>
            <person name="Duong T.A."/>
            <person name="van der Merwe N.A."/>
            <person name="Wingfield M.J."/>
            <person name="Wingfield B.D."/>
        </authorList>
    </citation>
    <scope>NUCLEOTIDE SEQUENCE [LARGE SCALE GENOMIC DNA]</scope>
    <source>
        <strain evidence="4 5">CMW 18300</strain>
    </source>
</reference>
<organism evidence="4 5">
    <name type="scientific">Diaporthe australafricana</name>
    <dbReference type="NCBI Taxonomy" id="127596"/>
    <lineage>
        <taxon>Eukaryota</taxon>
        <taxon>Fungi</taxon>
        <taxon>Dikarya</taxon>
        <taxon>Ascomycota</taxon>
        <taxon>Pezizomycotina</taxon>
        <taxon>Sordariomycetes</taxon>
        <taxon>Sordariomycetidae</taxon>
        <taxon>Diaporthales</taxon>
        <taxon>Diaporthaceae</taxon>
        <taxon>Diaporthe</taxon>
    </lineage>
</organism>
<comment type="caution">
    <text evidence="4">The sequence shown here is derived from an EMBL/GenBank/DDBJ whole genome shotgun (WGS) entry which is preliminary data.</text>
</comment>
<evidence type="ECO:0000313" key="4">
    <source>
        <dbReference type="EMBL" id="KAL1878190.1"/>
    </source>
</evidence>